<dbReference type="KEGG" id="sba:Sulba_1051"/>
<name>I3XWM5_SULBS</name>
<keyword evidence="2" id="KW-1185">Reference proteome</keyword>
<dbReference type="AlphaFoldDB" id="I3XWM5"/>
<accession>I3XWM5</accession>
<protein>
    <submittedName>
        <fullName evidence="1">Uncharacterized protein</fullName>
    </submittedName>
</protein>
<sequence>MYYDRFSYWNEGTLAGSEVKQVLRAHLSHKDAMILILPLLMVCE</sequence>
<gene>
    <name evidence="1" type="ordered locus">Sulba_1051</name>
</gene>
<evidence type="ECO:0000313" key="2">
    <source>
        <dbReference type="Proteomes" id="UP000006176"/>
    </source>
</evidence>
<reference evidence="1 2" key="1">
    <citation type="submission" date="2012-06" db="EMBL/GenBank/DDBJ databases">
        <title>Complete sequence of Sulfurospirillum barnesii SES-3.</title>
        <authorList>
            <consortium name="US DOE Joint Genome Institute"/>
            <person name="Lucas S."/>
            <person name="Han J."/>
            <person name="Lapidus A."/>
            <person name="Cheng J.-F."/>
            <person name="Goodwin L."/>
            <person name="Pitluck S."/>
            <person name="Peters L."/>
            <person name="Ovchinnikova G."/>
            <person name="Lu M."/>
            <person name="Detter J.C."/>
            <person name="Han C."/>
            <person name="Tapia R."/>
            <person name="Land M."/>
            <person name="Hauser L."/>
            <person name="Kyrpides N."/>
            <person name="Ivanova N."/>
            <person name="Pagani I."/>
            <person name="Stolz J."/>
            <person name="Arkin A."/>
            <person name="Dehal P."/>
            <person name="Oremland R."/>
            <person name="Saltikov C."/>
            <person name="Basu P."/>
            <person name="Hollibaugh J."/>
            <person name="Newman D."/>
            <person name="Stolyar S."/>
            <person name="Hazen T."/>
            <person name="Woyke T."/>
        </authorList>
    </citation>
    <scope>NUCLEOTIDE SEQUENCE [LARGE SCALE GENOMIC DNA]</scope>
    <source>
        <strain evidence="2">ATCC 700032 / DSM 10660 / SES-3</strain>
    </source>
</reference>
<organism evidence="1 2">
    <name type="scientific">Sulfurospirillum barnesii (strain ATCC 700032 / DSM 10660 / SES-3)</name>
    <dbReference type="NCBI Taxonomy" id="760154"/>
    <lineage>
        <taxon>Bacteria</taxon>
        <taxon>Pseudomonadati</taxon>
        <taxon>Campylobacterota</taxon>
        <taxon>Epsilonproteobacteria</taxon>
        <taxon>Campylobacterales</taxon>
        <taxon>Sulfurospirillaceae</taxon>
        <taxon>Sulfurospirillum</taxon>
    </lineage>
</organism>
<dbReference type="EMBL" id="CP003333">
    <property type="protein sequence ID" value="AFL68349.1"/>
    <property type="molecule type" value="Genomic_DNA"/>
</dbReference>
<dbReference type="Proteomes" id="UP000006176">
    <property type="component" value="Chromosome"/>
</dbReference>
<proteinExistence type="predicted"/>
<evidence type="ECO:0000313" key="1">
    <source>
        <dbReference type="EMBL" id="AFL68349.1"/>
    </source>
</evidence>
<dbReference type="HOGENOM" id="CLU_3222955_0_0_7"/>